<reference evidence="1 2" key="2">
    <citation type="journal article" date="2011" name="ISME J.">
        <title>RNA-seq reveals cooperative metabolic interactions between two termite-gut spirochete species in co-culture.</title>
        <authorList>
            <person name="Rosenthal A.Z."/>
            <person name="Matson E.G."/>
            <person name="Eldar A."/>
            <person name="Leadbetter J.R."/>
        </authorList>
    </citation>
    <scope>NUCLEOTIDE SEQUENCE [LARGE SCALE GENOMIC DNA]</scope>
    <source>
        <strain evidence="2">ATCC BAA-888 / DSM 13862 / ZAS-9</strain>
    </source>
</reference>
<dbReference type="KEGG" id="taz:TREAZ_3188"/>
<dbReference type="HOGENOM" id="CLU_2921400_0_0_12"/>
<proteinExistence type="predicted"/>
<reference evidence="2" key="1">
    <citation type="submission" date="2009-12" db="EMBL/GenBank/DDBJ databases">
        <title>Complete sequence of Treponema azotonutricium strain ZAS-9.</title>
        <authorList>
            <person name="Tetu S.G."/>
            <person name="Matson E."/>
            <person name="Ren Q."/>
            <person name="Seshadri R."/>
            <person name="Elbourne L."/>
            <person name="Hassan K.A."/>
            <person name="Durkin A."/>
            <person name="Radune D."/>
            <person name="Mohamoud Y."/>
            <person name="Shay R."/>
            <person name="Jin S."/>
            <person name="Zhang X."/>
            <person name="Lucey K."/>
            <person name="Ballor N.R."/>
            <person name="Ottesen E."/>
            <person name="Rosenthal R."/>
            <person name="Allen A."/>
            <person name="Leadbetter J.R."/>
            <person name="Paulsen I.T."/>
        </authorList>
    </citation>
    <scope>NUCLEOTIDE SEQUENCE [LARGE SCALE GENOMIC DNA]</scope>
    <source>
        <strain evidence="2">ATCC BAA-888 / DSM 13862 / ZAS-9</strain>
    </source>
</reference>
<dbReference type="RefSeq" id="WP_015712372.1">
    <property type="nucleotide sequence ID" value="NC_015577.1"/>
</dbReference>
<dbReference type="AlphaFoldDB" id="F5Y9T2"/>
<accession>F5Y9T2</accession>
<keyword evidence="2" id="KW-1185">Reference proteome</keyword>
<protein>
    <submittedName>
        <fullName evidence="1">Uncharacterized protein</fullName>
    </submittedName>
</protein>
<evidence type="ECO:0000313" key="2">
    <source>
        <dbReference type="Proteomes" id="UP000009222"/>
    </source>
</evidence>
<gene>
    <name evidence="1" type="ordered locus">TREAZ_3188</name>
</gene>
<sequence length="61" mass="6852">MELVIEKQLDLATVCDELNKFLKANRIVNVEKRMIDGECGTRGQPGTYCNCTVGYIPIFTV</sequence>
<dbReference type="Proteomes" id="UP000009222">
    <property type="component" value="Chromosome"/>
</dbReference>
<dbReference type="InParanoid" id="F5Y9T2"/>
<organism evidence="1 2">
    <name type="scientific">Leadbettera azotonutricia (strain ATCC BAA-888 / DSM 13862 / ZAS-9)</name>
    <name type="common">Treponema azotonutricium</name>
    <dbReference type="NCBI Taxonomy" id="545695"/>
    <lineage>
        <taxon>Bacteria</taxon>
        <taxon>Pseudomonadati</taxon>
        <taxon>Spirochaetota</taxon>
        <taxon>Spirochaetia</taxon>
        <taxon>Spirochaetales</taxon>
        <taxon>Breznakiellaceae</taxon>
        <taxon>Leadbettera</taxon>
    </lineage>
</organism>
<name>F5Y9T2_LEAAZ</name>
<dbReference type="STRING" id="545695.TREAZ_3188"/>
<dbReference type="EMBL" id="CP001841">
    <property type="protein sequence ID" value="AEF82174.1"/>
    <property type="molecule type" value="Genomic_DNA"/>
</dbReference>
<evidence type="ECO:0000313" key="1">
    <source>
        <dbReference type="EMBL" id="AEF82174.1"/>
    </source>
</evidence>